<dbReference type="Pfam" id="PF00701">
    <property type="entry name" value="DHDPS"/>
    <property type="match status" value="1"/>
</dbReference>
<evidence type="ECO:0008006" key="7">
    <source>
        <dbReference type="Google" id="ProtNLM"/>
    </source>
</evidence>
<dbReference type="STRING" id="1548547.BA177_03935"/>
<name>A0A193LD86_9GAMM</name>
<organism evidence="5 6">
    <name type="scientific">Woeseia oceani</name>
    <dbReference type="NCBI Taxonomy" id="1548547"/>
    <lineage>
        <taxon>Bacteria</taxon>
        <taxon>Pseudomonadati</taxon>
        <taxon>Pseudomonadota</taxon>
        <taxon>Gammaproteobacteria</taxon>
        <taxon>Woeseiales</taxon>
        <taxon>Woeseiaceae</taxon>
        <taxon>Woeseia</taxon>
    </lineage>
</organism>
<gene>
    <name evidence="5" type="ORF">BA177_03935</name>
</gene>
<evidence type="ECO:0000313" key="5">
    <source>
        <dbReference type="EMBL" id="ANO50472.1"/>
    </source>
</evidence>
<keyword evidence="6" id="KW-1185">Reference proteome</keyword>
<evidence type="ECO:0000256" key="1">
    <source>
        <dbReference type="ARBA" id="ARBA00023239"/>
    </source>
</evidence>
<dbReference type="EMBL" id="CP016268">
    <property type="protein sequence ID" value="ANO50472.1"/>
    <property type="molecule type" value="Genomic_DNA"/>
</dbReference>
<dbReference type="SMART" id="SM01130">
    <property type="entry name" value="DHDPS"/>
    <property type="match status" value="1"/>
</dbReference>
<dbReference type="KEGG" id="woc:BA177_03935"/>
<evidence type="ECO:0000313" key="6">
    <source>
        <dbReference type="Proteomes" id="UP000092695"/>
    </source>
</evidence>
<protein>
    <recommendedName>
        <fullName evidence="7">Dihydrodipicolinate synthase family protein</fullName>
    </recommendedName>
</protein>
<dbReference type="InterPro" id="IPR002220">
    <property type="entry name" value="DapA-like"/>
</dbReference>
<feature type="active site" description="Schiff-base intermediate with substrate" evidence="3">
    <location>
        <position position="155"/>
    </location>
</feature>
<feature type="active site" description="Proton donor/acceptor" evidence="3">
    <location>
        <position position="127"/>
    </location>
</feature>
<evidence type="ECO:0000256" key="2">
    <source>
        <dbReference type="PIRNR" id="PIRNR001365"/>
    </source>
</evidence>
<dbReference type="PANTHER" id="PTHR12128:SF67">
    <property type="entry name" value="BLR3884 PROTEIN"/>
    <property type="match status" value="1"/>
</dbReference>
<dbReference type="CDD" id="cd00408">
    <property type="entry name" value="DHDPS-like"/>
    <property type="match status" value="1"/>
</dbReference>
<reference evidence="5 6" key="1">
    <citation type="submission" date="2016-06" db="EMBL/GenBank/DDBJ databases">
        <title>Complete genome sequence of a deep-branching marine Gamma Proteobacterium Woeseia oceani type strain XK5.</title>
        <authorList>
            <person name="Mu D."/>
            <person name="Du Z."/>
        </authorList>
    </citation>
    <scope>NUCLEOTIDE SEQUENCE [LARGE SCALE GENOMIC DNA]</scope>
    <source>
        <strain evidence="5 6">XK5</strain>
    </source>
</reference>
<keyword evidence="1 2" id="KW-0456">Lyase</keyword>
<dbReference type="SUPFAM" id="SSF51569">
    <property type="entry name" value="Aldolase"/>
    <property type="match status" value="1"/>
</dbReference>
<dbReference type="Proteomes" id="UP000092695">
    <property type="component" value="Chromosome"/>
</dbReference>
<proteinExistence type="inferred from homology"/>
<dbReference type="PIRSF" id="PIRSF001365">
    <property type="entry name" value="DHDPS"/>
    <property type="match status" value="1"/>
</dbReference>
<dbReference type="InterPro" id="IPR013785">
    <property type="entry name" value="Aldolase_TIM"/>
</dbReference>
<dbReference type="AlphaFoldDB" id="A0A193LD86"/>
<dbReference type="GO" id="GO:0008840">
    <property type="term" value="F:4-hydroxy-tetrahydrodipicolinate synthase activity"/>
    <property type="evidence" value="ECO:0007669"/>
    <property type="project" value="TreeGrafter"/>
</dbReference>
<comment type="similarity">
    <text evidence="2">Belongs to the DapA family.</text>
</comment>
<dbReference type="PANTHER" id="PTHR12128">
    <property type="entry name" value="DIHYDRODIPICOLINATE SYNTHASE"/>
    <property type="match status" value="1"/>
</dbReference>
<accession>A0A193LD86</accession>
<evidence type="ECO:0000256" key="4">
    <source>
        <dbReference type="PIRSR" id="PIRSR001365-2"/>
    </source>
</evidence>
<sequence length="295" mass="32770">MPLPWDKRGAILKDQFRGAIEALLEDGCDGLYLFGTSGEGYAVSDEEFGTIIETFVEATGGADVFRQVGCFGLSSDQVIRRCKVASDLGADSVQITLPFWKELNDIELRTYFADVCGDLADIQFLLYNNPRNKRRLNGKELEALASATPNLCATKTGSGAWIEFYELVTESPSLQHFVTEPAFQFCRGVANVGLIPSSNYANPEKCRAYYKAVIEGDQKLAQLLHAEIINFFHKTAVPLLRKGYIDGAVDKAYARIRGMEFSLEMKSPYASLSDEDFSWLKETVAETGFLQRTGF</sequence>
<feature type="binding site" evidence="4">
    <location>
        <position position="195"/>
    </location>
    <ligand>
        <name>pyruvate</name>
        <dbReference type="ChEBI" id="CHEBI:15361"/>
    </ligand>
</feature>
<evidence type="ECO:0000256" key="3">
    <source>
        <dbReference type="PIRSR" id="PIRSR001365-1"/>
    </source>
</evidence>
<dbReference type="Gene3D" id="3.20.20.70">
    <property type="entry name" value="Aldolase class I"/>
    <property type="match status" value="1"/>
</dbReference>